<evidence type="ECO:0000313" key="9">
    <source>
        <dbReference type="EMBL" id="KAF1956431.1"/>
    </source>
</evidence>
<sequence>MSEKYTQPYDGTALGGQDPESHRKDARRNSRWSLGAGSSRSQRRGSINDAVFGEITEDGPNYRDVGWLGTVVLMMKTQVGLGVLSIPAVFNALGLIPGVICLLVIGAITTWSNYMIGVFKRNHPEVYSIDDVGQMIFGRAGREILAFVFCLFWIAAAGSGMLGISISLNTLSEHGACTAIFVAVAFIIGFGFASIRTLGKVAWIAWIGLFGIMSAIFALTVAVGLEGRPASAPKEGHWESDFKLFGSPTFAKAASSLSSLVFAYAGTPAFFSIASEMRDVKNYTKSLLVCQGAVTAIYVSIGVVVYYYCGSYVASPALGSAGVLMQKVCYGLALPGLIASTMLLLHFPAKFIFVRLMRGSAHLVSNSWQHWVSWLGCTFVTSLISYIIASAVPVFDGLVALVGALLGTLLCFQPMGFMWLYDNWRRGKNGRGPRWMFGVCFSIFVIISGTFLMIAGTYGSVVDIMDSYKATGGSAAWTCIDNSNT</sequence>
<evidence type="ECO:0000256" key="7">
    <source>
        <dbReference type="SAM" id="Phobius"/>
    </source>
</evidence>
<evidence type="ECO:0000256" key="3">
    <source>
        <dbReference type="ARBA" id="ARBA00022692"/>
    </source>
</evidence>
<evidence type="ECO:0000259" key="8">
    <source>
        <dbReference type="Pfam" id="PF01490"/>
    </source>
</evidence>
<proteinExistence type="inferred from homology"/>
<evidence type="ECO:0000256" key="4">
    <source>
        <dbReference type="ARBA" id="ARBA00022989"/>
    </source>
</evidence>
<dbReference type="GO" id="GO:0016020">
    <property type="term" value="C:membrane"/>
    <property type="evidence" value="ECO:0007669"/>
    <property type="project" value="UniProtKB-SubCell"/>
</dbReference>
<feature type="transmembrane region" description="Helical" evidence="7">
    <location>
        <begin position="92"/>
        <end position="111"/>
    </location>
</feature>
<name>A0A6A5TUW5_9PLEO</name>
<dbReference type="PANTHER" id="PTHR22950:SF683">
    <property type="entry name" value="AMINO ACID TRANSPORTER (EUROFUNG)"/>
    <property type="match status" value="1"/>
</dbReference>
<comment type="subcellular location">
    <subcellularLocation>
        <location evidence="1">Membrane</location>
        <topology evidence="1">Multi-pass membrane protein</topology>
    </subcellularLocation>
</comment>
<dbReference type="FunFam" id="1.20.1740.10:FF:000039">
    <property type="entry name" value="Neutral amino acid transporter (Eurofung)"/>
    <property type="match status" value="1"/>
</dbReference>
<feature type="transmembrane region" description="Helical" evidence="7">
    <location>
        <begin position="144"/>
        <end position="166"/>
    </location>
</feature>
<accession>A0A6A5TUW5</accession>
<evidence type="ECO:0000313" key="10">
    <source>
        <dbReference type="Proteomes" id="UP000800035"/>
    </source>
</evidence>
<dbReference type="InterPro" id="IPR013057">
    <property type="entry name" value="AA_transpt_TM"/>
</dbReference>
<feature type="transmembrane region" description="Helical" evidence="7">
    <location>
        <begin position="398"/>
        <end position="421"/>
    </location>
</feature>
<keyword evidence="4 7" id="KW-1133">Transmembrane helix</keyword>
<evidence type="ECO:0000256" key="1">
    <source>
        <dbReference type="ARBA" id="ARBA00004141"/>
    </source>
</evidence>
<gene>
    <name evidence="9" type="ORF">CC80DRAFT_446366</name>
</gene>
<feature type="transmembrane region" description="Helical" evidence="7">
    <location>
        <begin position="328"/>
        <end position="349"/>
    </location>
</feature>
<evidence type="ECO:0000256" key="6">
    <source>
        <dbReference type="SAM" id="MobiDB-lite"/>
    </source>
</evidence>
<dbReference type="GO" id="GO:0015179">
    <property type="term" value="F:L-amino acid transmembrane transporter activity"/>
    <property type="evidence" value="ECO:0007669"/>
    <property type="project" value="TreeGrafter"/>
</dbReference>
<reference evidence="9" key="1">
    <citation type="journal article" date="2020" name="Stud. Mycol.">
        <title>101 Dothideomycetes genomes: a test case for predicting lifestyles and emergence of pathogens.</title>
        <authorList>
            <person name="Haridas S."/>
            <person name="Albert R."/>
            <person name="Binder M."/>
            <person name="Bloem J."/>
            <person name="Labutti K."/>
            <person name="Salamov A."/>
            <person name="Andreopoulos B."/>
            <person name="Baker S."/>
            <person name="Barry K."/>
            <person name="Bills G."/>
            <person name="Bluhm B."/>
            <person name="Cannon C."/>
            <person name="Castanera R."/>
            <person name="Culley D."/>
            <person name="Daum C."/>
            <person name="Ezra D."/>
            <person name="Gonzalez J."/>
            <person name="Henrissat B."/>
            <person name="Kuo A."/>
            <person name="Liang C."/>
            <person name="Lipzen A."/>
            <person name="Lutzoni F."/>
            <person name="Magnuson J."/>
            <person name="Mondo S."/>
            <person name="Nolan M."/>
            <person name="Ohm R."/>
            <person name="Pangilinan J."/>
            <person name="Park H.-J."/>
            <person name="Ramirez L."/>
            <person name="Alfaro M."/>
            <person name="Sun H."/>
            <person name="Tritt A."/>
            <person name="Yoshinaga Y."/>
            <person name="Zwiers L.-H."/>
            <person name="Turgeon B."/>
            <person name="Goodwin S."/>
            <person name="Spatafora J."/>
            <person name="Crous P."/>
            <person name="Grigoriev I."/>
        </authorList>
    </citation>
    <scope>NUCLEOTIDE SEQUENCE</scope>
    <source>
        <strain evidence="9">CBS 675.92</strain>
    </source>
</reference>
<feature type="transmembrane region" description="Helical" evidence="7">
    <location>
        <begin position="370"/>
        <end position="392"/>
    </location>
</feature>
<keyword evidence="10" id="KW-1185">Reference proteome</keyword>
<feature type="transmembrane region" description="Helical" evidence="7">
    <location>
        <begin position="253"/>
        <end position="274"/>
    </location>
</feature>
<dbReference type="Pfam" id="PF01490">
    <property type="entry name" value="Aa_trans"/>
    <property type="match status" value="1"/>
</dbReference>
<dbReference type="AlphaFoldDB" id="A0A6A5TUW5"/>
<feature type="domain" description="Amino acid transporter transmembrane" evidence="8">
    <location>
        <begin position="66"/>
        <end position="461"/>
    </location>
</feature>
<feature type="transmembrane region" description="Helical" evidence="7">
    <location>
        <begin position="202"/>
        <end position="225"/>
    </location>
</feature>
<feature type="transmembrane region" description="Helical" evidence="7">
    <location>
        <begin position="286"/>
        <end position="308"/>
    </location>
</feature>
<feature type="transmembrane region" description="Helical" evidence="7">
    <location>
        <begin position="178"/>
        <end position="195"/>
    </location>
</feature>
<dbReference type="PANTHER" id="PTHR22950">
    <property type="entry name" value="AMINO ACID TRANSPORTER"/>
    <property type="match status" value="1"/>
</dbReference>
<feature type="non-terminal residue" evidence="9">
    <location>
        <position position="485"/>
    </location>
</feature>
<organism evidence="9 10">
    <name type="scientific">Byssothecium circinans</name>
    <dbReference type="NCBI Taxonomy" id="147558"/>
    <lineage>
        <taxon>Eukaryota</taxon>
        <taxon>Fungi</taxon>
        <taxon>Dikarya</taxon>
        <taxon>Ascomycota</taxon>
        <taxon>Pezizomycotina</taxon>
        <taxon>Dothideomycetes</taxon>
        <taxon>Pleosporomycetidae</taxon>
        <taxon>Pleosporales</taxon>
        <taxon>Massarineae</taxon>
        <taxon>Massarinaceae</taxon>
        <taxon>Byssothecium</taxon>
    </lineage>
</organism>
<feature type="transmembrane region" description="Helical" evidence="7">
    <location>
        <begin position="433"/>
        <end position="458"/>
    </location>
</feature>
<evidence type="ECO:0000256" key="2">
    <source>
        <dbReference type="ARBA" id="ARBA00008066"/>
    </source>
</evidence>
<dbReference type="EMBL" id="ML976992">
    <property type="protein sequence ID" value="KAF1956431.1"/>
    <property type="molecule type" value="Genomic_DNA"/>
</dbReference>
<dbReference type="OrthoDB" id="40134at2759"/>
<dbReference type="Proteomes" id="UP000800035">
    <property type="component" value="Unassembled WGS sequence"/>
</dbReference>
<keyword evidence="5 7" id="KW-0472">Membrane</keyword>
<comment type="similarity">
    <text evidence="2">Belongs to the amino acid/polyamine transporter 2 family.</text>
</comment>
<feature type="transmembrane region" description="Helical" evidence="7">
    <location>
        <begin position="65"/>
        <end position="86"/>
    </location>
</feature>
<feature type="region of interest" description="Disordered" evidence="6">
    <location>
        <begin position="1"/>
        <end position="43"/>
    </location>
</feature>
<protein>
    <submittedName>
        <fullName evidence="9">Putative amino acid transporter</fullName>
    </submittedName>
</protein>
<keyword evidence="3 7" id="KW-0812">Transmembrane</keyword>
<evidence type="ECO:0000256" key="5">
    <source>
        <dbReference type="ARBA" id="ARBA00023136"/>
    </source>
</evidence>